<keyword evidence="8 10" id="KW-0413">Isomerase</keyword>
<sequence>MRIDRDTVVTLACELRDCDGDLLEDEGTAVTYLHGGYGGIFAKVESALHGREPGHEVAVTLEPEDAFGDYDAELLRVEPRSKFPSDIEVGMRFEGVPGENEDDALIYTITDVTKDTVVVDGNHPLAGERLWFKGTVTSVRPATPEELEREDANAPGLTVTET</sequence>
<feature type="region of interest" description="Disordered" evidence="9">
    <location>
        <begin position="141"/>
        <end position="162"/>
    </location>
</feature>
<name>A0A6M4H4K5_9PROT</name>
<dbReference type="KEGG" id="upl:DSM104440_01186"/>
<organism evidence="10 11">
    <name type="scientific">Usitatibacter palustris</name>
    <dbReference type="NCBI Taxonomy" id="2732487"/>
    <lineage>
        <taxon>Bacteria</taxon>
        <taxon>Pseudomonadati</taxon>
        <taxon>Pseudomonadota</taxon>
        <taxon>Betaproteobacteria</taxon>
        <taxon>Nitrosomonadales</taxon>
        <taxon>Usitatibacteraceae</taxon>
        <taxon>Usitatibacter</taxon>
    </lineage>
</organism>
<comment type="subcellular location">
    <subcellularLocation>
        <location evidence="2">Cytoplasm</location>
    </subcellularLocation>
</comment>
<dbReference type="EMBL" id="CP053073">
    <property type="protein sequence ID" value="QJR14390.1"/>
    <property type="molecule type" value="Genomic_DNA"/>
</dbReference>
<evidence type="ECO:0000256" key="7">
    <source>
        <dbReference type="ARBA" id="ARBA00023186"/>
    </source>
</evidence>
<evidence type="ECO:0000256" key="1">
    <source>
        <dbReference type="ARBA" id="ARBA00000971"/>
    </source>
</evidence>
<dbReference type="AlphaFoldDB" id="A0A6M4H4K5"/>
<keyword evidence="7" id="KW-0143">Chaperone</keyword>
<dbReference type="PANTHER" id="PTHR47861">
    <property type="entry name" value="FKBP-TYPE PEPTIDYL-PROLYL CIS-TRANS ISOMERASE SLYD"/>
    <property type="match status" value="1"/>
</dbReference>
<dbReference type="Proteomes" id="UP000503096">
    <property type="component" value="Chromosome"/>
</dbReference>
<dbReference type="InParanoid" id="A0A6M4H4K5"/>
<dbReference type="PANTHER" id="PTHR47861:SF3">
    <property type="entry name" value="FKBP-TYPE PEPTIDYL-PROLYL CIS-TRANS ISOMERASE SLYD"/>
    <property type="match status" value="1"/>
</dbReference>
<dbReference type="RefSeq" id="WP_171161149.1">
    <property type="nucleotide sequence ID" value="NZ_CP053073.1"/>
</dbReference>
<gene>
    <name evidence="10" type="primary">slyD</name>
    <name evidence="10" type="ORF">DSM104440_01186</name>
</gene>
<evidence type="ECO:0000256" key="4">
    <source>
        <dbReference type="ARBA" id="ARBA00013194"/>
    </source>
</evidence>
<dbReference type="InterPro" id="IPR046357">
    <property type="entry name" value="PPIase_dom_sf"/>
</dbReference>
<protein>
    <recommendedName>
        <fullName evidence="4">peptidylprolyl isomerase</fullName>
        <ecNumber evidence="4">5.2.1.8</ecNumber>
    </recommendedName>
</protein>
<evidence type="ECO:0000256" key="6">
    <source>
        <dbReference type="ARBA" id="ARBA00023110"/>
    </source>
</evidence>
<dbReference type="GO" id="GO:0003755">
    <property type="term" value="F:peptidyl-prolyl cis-trans isomerase activity"/>
    <property type="evidence" value="ECO:0007669"/>
    <property type="project" value="UniProtKB-KW"/>
</dbReference>
<dbReference type="EC" id="5.2.1.8" evidence="4"/>
<dbReference type="FunCoup" id="A0A6M4H4K5">
    <property type="interactions" value="415"/>
</dbReference>
<evidence type="ECO:0000256" key="8">
    <source>
        <dbReference type="ARBA" id="ARBA00023235"/>
    </source>
</evidence>
<evidence type="ECO:0000313" key="10">
    <source>
        <dbReference type="EMBL" id="QJR14390.1"/>
    </source>
</evidence>
<keyword evidence="11" id="KW-1185">Reference proteome</keyword>
<dbReference type="GO" id="GO:0005737">
    <property type="term" value="C:cytoplasm"/>
    <property type="evidence" value="ECO:0007669"/>
    <property type="project" value="UniProtKB-SubCell"/>
</dbReference>
<keyword evidence="5" id="KW-0963">Cytoplasm</keyword>
<evidence type="ECO:0000313" key="11">
    <source>
        <dbReference type="Proteomes" id="UP000503096"/>
    </source>
</evidence>
<evidence type="ECO:0000256" key="9">
    <source>
        <dbReference type="SAM" id="MobiDB-lite"/>
    </source>
</evidence>
<keyword evidence="6" id="KW-0697">Rotamase</keyword>
<evidence type="ECO:0000256" key="5">
    <source>
        <dbReference type="ARBA" id="ARBA00022490"/>
    </source>
</evidence>
<comment type="similarity">
    <text evidence="3">Belongs to the FKBP-type PPIase family.</text>
</comment>
<reference evidence="10 11" key="1">
    <citation type="submission" date="2020-04" db="EMBL/GenBank/DDBJ databases">
        <title>Usitatibacter rugosus gen. nov., sp. nov. and Usitatibacter palustris sp. nov., novel members of Usitatibacteraceae fam. nov. within the order Nitrosomonadales isolated from soil.</title>
        <authorList>
            <person name="Huber K.J."/>
            <person name="Neumann-Schaal M."/>
            <person name="Geppert A."/>
            <person name="Luckner M."/>
            <person name="Wanner G."/>
            <person name="Overmann J."/>
        </authorList>
    </citation>
    <scope>NUCLEOTIDE SEQUENCE [LARGE SCALE GENOMIC DNA]</scope>
    <source>
        <strain evidence="10 11">Swamp67</strain>
    </source>
</reference>
<accession>A0A6M4H4K5</accession>
<proteinExistence type="inferred from homology"/>
<dbReference type="SUPFAM" id="SSF54534">
    <property type="entry name" value="FKBP-like"/>
    <property type="match status" value="1"/>
</dbReference>
<evidence type="ECO:0000256" key="3">
    <source>
        <dbReference type="ARBA" id="ARBA00006577"/>
    </source>
</evidence>
<dbReference type="Gene3D" id="3.10.50.40">
    <property type="match status" value="1"/>
</dbReference>
<comment type="catalytic activity">
    <reaction evidence="1">
        <text>[protein]-peptidylproline (omega=180) = [protein]-peptidylproline (omega=0)</text>
        <dbReference type="Rhea" id="RHEA:16237"/>
        <dbReference type="Rhea" id="RHEA-COMP:10747"/>
        <dbReference type="Rhea" id="RHEA-COMP:10748"/>
        <dbReference type="ChEBI" id="CHEBI:83833"/>
        <dbReference type="ChEBI" id="CHEBI:83834"/>
        <dbReference type="EC" id="5.2.1.8"/>
    </reaction>
</comment>
<evidence type="ECO:0000256" key="2">
    <source>
        <dbReference type="ARBA" id="ARBA00004496"/>
    </source>
</evidence>